<reference evidence="3 4" key="1">
    <citation type="submission" date="2023-07" db="EMBL/GenBank/DDBJ databases">
        <title>Genomic Encyclopedia of Type Strains, Phase IV (KMG-IV): sequencing the most valuable type-strain genomes for metagenomic binning, comparative biology and taxonomic classification.</title>
        <authorList>
            <person name="Goeker M."/>
        </authorList>
    </citation>
    <scope>NUCLEOTIDE SEQUENCE [LARGE SCALE GENOMIC DNA]</scope>
    <source>
        <strain evidence="3 4">DSM 18695</strain>
    </source>
</reference>
<evidence type="ECO:0000313" key="3">
    <source>
        <dbReference type="EMBL" id="MDQ0462870.1"/>
    </source>
</evidence>
<dbReference type="InterPro" id="IPR041205">
    <property type="entry name" value="ScsC_N"/>
</dbReference>
<dbReference type="RefSeq" id="WP_307345822.1">
    <property type="nucleotide sequence ID" value="NZ_JAUSVS010000001.1"/>
</dbReference>
<dbReference type="InterPro" id="IPR013766">
    <property type="entry name" value="Thioredoxin_domain"/>
</dbReference>
<dbReference type="InterPro" id="IPR036249">
    <property type="entry name" value="Thioredoxin-like_sf"/>
</dbReference>
<dbReference type="Proteomes" id="UP001228905">
    <property type="component" value="Unassembled WGS sequence"/>
</dbReference>
<dbReference type="Pfam" id="PF18312">
    <property type="entry name" value="ScsC_N"/>
    <property type="match status" value="1"/>
</dbReference>
<sequence>MTAFLRPTALAAVGLAASLALSGCGKSPADAAFDNKVHAYLLEHPEVIREAMAALEAKELAEQNKQAIRALGDPEIRRQLERDPRDFVANPNGRVTVTEFYDYRCGHCINAAPKVLALIEQHPEIRFVFKEFVIFGPDSLYAARAALAARKAGGDYVGVYHDFMAADALDPEIVDAILKARGVDPKIMLDPAFQKAADAQLLDVRALAKKVGASGTPHFIVGDQIVEGEDMTRLAAAIEKALKAS</sequence>
<gene>
    <name evidence="3" type="ORF">QO010_000618</name>
</gene>
<accession>A0ABU0IN73</accession>
<dbReference type="EMBL" id="JAUSVS010000001">
    <property type="protein sequence ID" value="MDQ0462870.1"/>
    <property type="molecule type" value="Genomic_DNA"/>
</dbReference>
<keyword evidence="3" id="KW-0413">Isomerase</keyword>
<evidence type="ECO:0000259" key="2">
    <source>
        <dbReference type="PROSITE" id="PS51352"/>
    </source>
</evidence>
<dbReference type="Gene3D" id="3.40.30.10">
    <property type="entry name" value="Glutaredoxin"/>
    <property type="match status" value="1"/>
</dbReference>
<dbReference type="PROSITE" id="PS51352">
    <property type="entry name" value="THIOREDOXIN_2"/>
    <property type="match status" value="1"/>
</dbReference>
<feature type="chain" id="PRO_5045290973" evidence="1">
    <location>
        <begin position="23"/>
        <end position="245"/>
    </location>
</feature>
<keyword evidence="1" id="KW-0732">Signal</keyword>
<dbReference type="InterPro" id="IPR001853">
    <property type="entry name" value="DSBA-like_thioredoxin_dom"/>
</dbReference>
<protein>
    <submittedName>
        <fullName evidence="3">Protein-disulfide isomerase</fullName>
    </submittedName>
</protein>
<name>A0ABU0IN73_9CAUL</name>
<feature type="signal peptide" evidence="1">
    <location>
        <begin position="1"/>
        <end position="22"/>
    </location>
</feature>
<dbReference type="SUPFAM" id="SSF52833">
    <property type="entry name" value="Thioredoxin-like"/>
    <property type="match status" value="1"/>
</dbReference>
<comment type="caution">
    <text evidence="3">The sequence shown here is derived from an EMBL/GenBank/DDBJ whole genome shotgun (WGS) entry which is preliminary data.</text>
</comment>
<dbReference type="PROSITE" id="PS51257">
    <property type="entry name" value="PROKAR_LIPOPROTEIN"/>
    <property type="match status" value="1"/>
</dbReference>
<organism evidence="3 4">
    <name type="scientific">Caulobacter ginsengisoli</name>
    <dbReference type="NCBI Taxonomy" id="400775"/>
    <lineage>
        <taxon>Bacteria</taxon>
        <taxon>Pseudomonadati</taxon>
        <taxon>Pseudomonadota</taxon>
        <taxon>Alphaproteobacteria</taxon>
        <taxon>Caulobacterales</taxon>
        <taxon>Caulobacteraceae</taxon>
        <taxon>Caulobacter</taxon>
    </lineage>
</organism>
<dbReference type="Pfam" id="PF01323">
    <property type="entry name" value="DSBA"/>
    <property type="match status" value="1"/>
</dbReference>
<proteinExistence type="predicted"/>
<evidence type="ECO:0000256" key="1">
    <source>
        <dbReference type="SAM" id="SignalP"/>
    </source>
</evidence>
<keyword evidence="4" id="KW-1185">Reference proteome</keyword>
<feature type="domain" description="Thioredoxin" evidence="2">
    <location>
        <begin position="55"/>
        <end position="243"/>
    </location>
</feature>
<evidence type="ECO:0000313" key="4">
    <source>
        <dbReference type="Proteomes" id="UP001228905"/>
    </source>
</evidence>
<dbReference type="GO" id="GO:0016853">
    <property type="term" value="F:isomerase activity"/>
    <property type="evidence" value="ECO:0007669"/>
    <property type="project" value="UniProtKB-KW"/>
</dbReference>